<feature type="transmembrane region" description="Helical" evidence="1">
    <location>
        <begin position="106"/>
        <end position="125"/>
    </location>
</feature>
<keyword evidence="3" id="KW-1185">Reference proteome</keyword>
<evidence type="ECO:0000313" key="3">
    <source>
        <dbReference type="Proteomes" id="UP000736672"/>
    </source>
</evidence>
<evidence type="ECO:0000313" key="2">
    <source>
        <dbReference type="EMBL" id="KAH7254775.1"/>
    </source>
</evidence>
<accession>A0A9P9KEZ3</accession>
<gene>
    <name evidence="2" type="ORF">B0J15DRAFT_595199</name>
</gene>
<evidence type="ECO:0000256" key="1">
    <source>
        <dbReference type="SAM" id="Phobius"/>
    </source>
</evidence>
<protein>
    <submittedName>
        <fullName evidence="2">Uncharacterized protein</fullName>
    </submittedName>
</protein>
<keyword evidence="1" id="KW-0812">Transmembrane</keyword>
<dbReference type="Proteomes" id="UP000736672">
    <property type="component" value="Unassembled WGS sequence"/>
</dbReference>
<comment type="caution">
    <text evidence="2">The sequence shown here is derived from an EMBL/GenBank/DDBJ whole genome shotgun (WGS) entry which is preliminary data.</text>
</comment>
<feature type="transmembrane region" description="Helical" evidence="1">
    <location>
        <begin position="84"/>
        <end position="100"/>
    </location>
</feature>
<dbReference type="EMBL" id="JAGTJS010000010">
    <property type="protein sequence ID" value="KAH7254775.1"/>
    <property type="molecule type" value="Genomic_DNA"/>
</dbReference>
<dbReference type="OrthoDB" id="4801412at2759"/>
<feature type="transmembrane region" description="Helical" evidence="1">
    <location>
        <begin position="59"/>
        <end position="77"/>
    </location>
</feature>
<sequence>MPISILRGILICEYILGGLPHLTSWPLTSLHTKIHRKSQLTAPHLHPVFPFCQQNQIKWHMFYVGALMLLEALLLTLPQTRQSLATLFMNAFLTGAGWWSQMKAGLPYWLPITNFFLGSLIFMMGM</sequence>
<keyword evidence="1" id="KW-0472">Membrane</keyword>
<dbReference type="AlphaFoldDB" id="A0A9P9KEZ3"/>
<keyword evidence="1" id="KW-1133">Transmembrane helix</keyword>
<reference evidence="2" key="1">
    <citation type="journal article" date="2021" name="Nat. Commun.">
        <title>Genetic determinants of endophytism in the Arabidopsis root mycobiome.</title>
        <authorList>
            <person name="Mesny F."/>
            <person name="Miyauchi S."/>
            <person name="Thiergart T."/>
            <person name="Pickel B."/>
            <person name="Atanasova L."/>
            <person name="Karlsson M."/>
            <person name="Huettel B."/>
            <person name="Barry K.W."/>
            <person name="Haridas S."/>
            <person name="Chen C."/>
            <person name="Bauer D."/>
            <person name="Andreopoulos W."/>
            <person name="Pangilinan J."/>
            <person name="LaButti K."/>
            <person name="Riley R."/>
            <person name="Lipzen A."/>
            <person name="Clum A."/>
            <person name="Drula E."/>
            <person name="Henrissat B."/>
            <person name="Kohler A."/>
            <person name="Grigoriev I.V."/>
            <person name="Martin F.M."/>
            <person name="Hacquard S."/>
        </authorList>
    </citation>
    <scope>NUCLEOTIDE SEQUENCE</scope>
    <source>
        <strain evidence="2">FSSC 5 MPI-SDFR-AT-0091</strain>
    </source>
</reference>
<proteinExistence type="predicted"/>
<name>A0A9P9KEZ3_FUSSL</name>
<organism evidence="2 3">
    <name type="scientific">Fusarium solani</name>
    <name type="common">Filamentous fungus</name>
    <dbReference type="NCBI Taxonomy" id="169388"/>
    <lineage>
        <taxon>Eukaryota</taxon>
        <taxon>Fungi</taxon>
        <taxon>Dikarya</taxon>
        <taxon>Ascomycota</taxon>
        <taxon>Pezizomycotina</taxon>
        <taxon>Sordariomycetes</taxon>
        <taxon>Hypocreomycetidae</taxon>
        <taxon>Hypocreales</taxon>
        <taxon>Nectriaceae</taxon>
        <taxon>Fusarium</taxon>
        <taxon>Fusarium solani species complex</taxon>
    </lineage>
</organism>